<dbReference type="Proteomes" id="UP000013523">
    <property type="component" value="Chromosome"/>
</dbReference>
<sequence length="173" mass="19071">MLKKVINAVIKRSRTKFYSLKHDIGKDCSFQNIKIYSEKHSIKIGHNTVILRYTELCANSNFPVIIGNNTFINQKCIIRPNIIIGSNVDIGPEVLLISDTHEIGDSNKRAGISVFPPIRIEDGCWIGARVTILGNVTIGKGTIIAANSLVNKNCEPNCIYGGVPAKLIKRLDV</sequence>
<dbReference type="HOGENOM" id="CLU_051638_7_0_9"/>
<evidence type="ECO:0000256" key="2">
    <source>
        <dbReference type="ARBA" id="ARBA00022679"/>
    </source>
</evidence>
<dbReference type="Pfam" id="PF00132">
    <property type="entry name" value="Hexapep"/>
    <property type="match status" value="2"/>
</dbReference>
<dbReference type="GO" id="GO:0008374">
    <property type="term" value="F:O-acyltransferase activity"/>
    <property type="evidence" value="ECO:0007669"/>
    <property type="project" value="TreeGrafter"/>
</dbReference>
<accession>R4K2B6</accession>
<dbReference type="AlphaFoldDB" id="R4K2B6"/>
<proteinExistence type="inferred from homology"/>
<keyword evidence="2 3" id="KW-0808">Transferase</keyword>
<dbReference type="Gene3D" id="2.160.10.10">
    <property type="entry name" value="Hexapeptide repeat proteins"/>
    <property type="match status" value="1"/>
</dbReference>
<dbReference type="InterPro" id="IPR051159">
    <property type="entry name" value="Hexapeptide_acetyltransf"/>
</dbReference>
<reference evidence="3 4" key="1">
    <citation type="submission" date="2012-01" db="EMBL/GenBank/DDBJ databases">
        <title>Complete sequence of chromosome of Clostridium pasteurianum BC1.</title>
        <authorList>
            <consortium name="US DOE Joint Genome Institute"/>
            <person name="Lucas S."/>
            <person name="Han J."/>
            <person name="Lapidus A."/>
            <person name="Cheng J.-F."/>
            <person name="Goodwin L."/>
            <person name="Pitluck S."/>
            <person name="Peters L."/>
            <person name="Mikhailova N."/>
            <person name="Teshima H."/>
            <person name="Detter J.C."/>
            <person name="Han C."/>
            <person name="Tapia R."/>
            <person name="Land M."/>
            <person name="Hauser L."/>
            <person name="Kyrpides N."/>
            <person name="Ivanova N."/>
            <person name="Pagani I."/>
            <person name="Dunn J."/>
            <person name="Taghavi S."/>
            <person name="Francis A."/>
            <person name="van der Lelie D."/>
            <person name="Woyke T."/>
        </authorList>
    </citation>
    <scope>NUCLEOTIDE SEQUENCE [LARGE SCALE GENOMIC DNA]</scope>
    <source>
        <strain evidence="3 4">BC1</strain>
    </source>
</reference>
<dbReference type="CDD" id="cd04647">
    <property type="entry name" value="LbH_MAT_like"/>
    <property type="match status" value="1"/>
</dbReference>
<evidence type="ECO:0000313" key="3">
    <source>
        <dbReference type="EMBL" id="AGK95891.1"/>
    </source>
</evidence>
<keyword evidence="4" id="KW-1185">Reference proteome</keyword>
<dbReference type="PANTHER" id="PTHR23416">
    <property type="entry name" value="SIALIC ACID SYNTHASE-RELATED"/>
    <property type="match status" value="1"/>
</dbReference>
<dbReference type="STRING" id="86416.Clopa_0869"/>
<protein>
    <submittedName>
        <fullName evidence="3">Acetyltransferase (Isoleucine patch superfamily)</fullName>
    </submittedName>
</protein>
<dbReference type="PATRIC" id="fig|86416.3.peg.861"/>
<evidence type="ECO:0000313" key="4">
    <source>
        <dbReference type="Proteomes" id="UP000013523"/>
    </source>
</evidence>
<dbReference type="eggNOG" id="COG0110">
    <property type="taxonomic scope" value="Bacteria"/>
</dbReference>
<name>R4K2B6_CLOPA</name>
<dbReference type="KEGG" id="cpas:Clopa_0869"/>
<dbReference type="SUPFAM" id="SSF51161">
    <property type="entry name" value="Trimeric LpxA-like enzymes"/>
    <property type="match status" value="1"/>
</dbReference>
<evidence type="ECO:0000256" key="1">
    <source>
        <dbReference type="ARBA" id="ARBA00007274"/>
    </source>
</evidence>
<dbReference type="GO" id="GO:0005829">
    <property type="term" value="C:cytosol"/>
    <property type="evidence" value="ECO:0007669"/>
    <property type="project" value="TreeGrafter"/>
</dbReference>
<dbReference type="RefSeq" id="WP_015614215.1">
    <property type="nucleotide sequence ID" value="NC_021182.1"/>
</dbReference>
<dbReference type="InterPro" id="IPR001451">
    <property type="entry name" value="Hexapep"/>
</dbReference>
<organism evidence="3 4">
    <name type="scientific">Clostridium pasteurianum BC1</name>
    <dbReference type="NCBI Taxonomy" id="86416"/>
    <lineage>
        <taxon>Bacteria</taxon>
        <taxon>Bacillati</taxon>
        <taxon>Bacillota</taxon>
        <taxon>Clostridia</taxon>
        <taxon>Eubacteriales</taxon>
        <taxon>Clostridiaceae</taxon>
        <taxon>Clostridium</taxon>
    </lineage>
</organism>
<dbReference type="EMBL" id="CP003261">
    <property type="protein sequence ID" value="AGK95891.1"/>
    <property type="molecule type" value="Genomic_DNA"/>
</dbReference>
<comment type="similarity">
    <text evidence="1">Belongs to the transferase hexapeptide repeat family.</text>
</comment>
<dbReference type="PANTHER" id="PTHR23416:SF23">
    <property type="entry name" value="ACETYLTRANSFERASE C18B11.09C-RELATED"/>
    <property type="match status" value="1"/>
</dbReference>
<dbReference type="InterPro" id="IPR011004">
    <property type="entry name" value="Trimer_LpxA-like_sf"/>
</dbReference>
<gene>
    <name evidence="3" type="ORF">Clopa_0869</name>
</gene>